<dbReference type="EMBL" id="CATZLL010000002">
    <property type="protein sequence ID" value="CAJ0809978.1"/>
    <property type="molecule type" value="Genomic_DNA"/>
</dbReference>
<dbReference type="Proteomes" id="UP001189757">
    <property type="component" value="Unassembled WGS sequence"/>
</dbReference>
<keyword evidence="3" id="KW-0479">Metal-binding</keyword>
<keyword evidence="2" id="KW-0949">S-adenosyl-L-methionine</keyword>
<comment type="caution">
    <text evidence="7">The sequence shown here is derived from an EMBL/GenBank/DDBJ whole genome shotgun (WGS) entry which is preliminary data.</text>
</comment>
<dbReference type="InterPro" id="IPR007197">
    <property type="entry name" value="rSAM"/>
</dbReference>
<protein>
    <recommendedName>
        <fullName evidence="6">Radical SAM core domain-containing protein</fullName>
    </recommendedName>
</protein>
<sequence>MIEKKKLYHVTVLSNFARAFDKYSHCYAKAGIPESTYPDRFYLLERGDLEIGYQKASQLLEKLAIPGNRLILLETQVDPALIQENTATGRGVFIHADHIRLSALYDLEPKDGGMAWRRTVIEDMTAASLRLLSGQFQAFAALRPRTLSILPIAQGCQAKCAFCFSKASISSDQAAYRPDWDTLGAWLDKAAAHGAERAVITGGGEPTLLAFAQMERLVASCAQRFDKVVLISNGHAFATLQDADRIARLRALHDARLSVLSLSRHHFDAQHNERIMKLRTPVEALVGTWHEHRHLWPNLRLRFICVLQDGGVEDEETLEHYLTWAADQGVEEICFKELYVSTSTESMYFDRAANDWSRHHQVPLALVTDFAARAGFSIEHRLPWGAPVFAGEWAGRPMRIAAYTEPSLYWERTHGIARSWNVMADGRCYASLEDRASELTLGDPT</sequence>
<dbReference type="InterPro" id="IPR058240">
    <property type="entry name" value="rSAM_sf"/>
</dbReference>
<evidence type="ECO:0000313" key="7">
    <source>
        <dbReference type="EMBL" id="CAJ0809978.1"/>
    </source>
</evidence>
<keyword evidence="4" id="KW-0408">Iron</keyword>
<dbReference type="PROSITE" id="PS51918">
    <property type="entry name" value="RADICAL_SAM"/>
    <property type="match status" value="1"/>
</dbReference>
<dbReference type="InterPro" id="IPR013785">
    <property type="entry name" value="Aldolase_TIM"/>
</dbReference>
<dbReference type="CDD" id="cd01335">
    <property type="entry name" value="Radical_SAM"/>
    <property type="match status" value="1"/>
</dbReference>
<reference evidence="7 8" key="1">
    <citation type="submission" date="2023-07" db="EMBL/GenBank/DDBJ databases">
        <authorList>
            <person name="Peeters C."/>
        </authorList>
    </citation>
    <scope>NUCLEOTIDE SEQUENCE [LARGE SCALE GENOMIC DNA]</scope>
    <source>
        <strain evidence="7 8">LMG 18101</strain>
    </source>
</reference>
<evidence type="ECO:0000256" key="1">
    <source>
        <dbReference type="ARBA" id="ARBA00001966"/>
    </source>
</evidence>
<dbReference type="RefSeq" id="WP_316680173.1">
    <property type="nucleotide sequence ID" value="NZ_CATZLL010000002.1"/>
</dbReference>
<gene>
    <name evidence="7" type="ORF">LMG18101_00736</name>
</gene>
<keyword evidence="8" id="KW-1185">Reference proteome</keyword>
<comment type="cofactor">
    <cofactor evidence="1">
        <name>[4Fe-4S] cluster</name>
        <dbReference type="ChEBI" id="CHEBI:49883"/>
    </cofactor>
</comment>
<evidence type="ECO:0000259" key="6">
    <source>
        <dbReference type="PROSITE" id="PS51918"/>
    </source>
</evidence>
<proteinExistence type="predicted"/>
<evidence type="ECO:0000256" key="4">
    <source>
        <dbReference type="ARBA" id="ARBA00023004"/>
    </source>
</evidence>
<evidence type="ECO:0000256" key="3">
    <source>
        <dbReference type="ARBA" id="ARBA00022723"/>
    </source>
</evidence>
<dbReference type="Pfam" id="PF04055">
    <property type="entry name" value="Radical_SAM"/>
    <property type="match status" value="1"/>
</dbReference>
<dbReference type="SUPFAM" id="SSF102114">
    <property type="entry name" value="Radical SAM enzymes"/>
    <property type="match status" value="1"/>
</dbReference>
<feature type="domain" description="Radical SAM core" evidence="6">
    <location>
        <begin position="142"/>
        <end position="386"/>
    </location>
</feature>
<accession>A0ABN9JFH5</accession>
<name>A0ABN9JFH5_9RALS</name>
<keyword evidence="5" id="KW-0411">Iron-sulfur</keyword>
<evidence type="ECO:0000256" key="2">
    <source>
        <dbReference type="ARBA" id="ARBA00022691"/>
    </source>
</evidence>
<evidence type="ECO:0000313" key="8">
    <source>
        <dbReference type="Proteomes" id="UP001189757"/>
    </source>
</evidence>
<organism evidence="7 8">
    <name type="scientific">Ralstonia flaminis</name>
    <dbReference type="NCBI Taxonomy" id="3058597"/>
    <lineage>
        <taxon>Bacteria</taxon>
        <taxon>Pseudomonadati</taxon>
        <taxon>Pseudomonadota</taxon>
        <taxon>Betaproteobacteria</taxon>
        <taxon>Burkholderiales</taxon>
        <taxon>Burkholderiaceae</taxon>
        <taxon>Ralstonia</taxon>
    </lineage>
</organism>
<dbReference type="Gene3D" id="3.20.20.70">
    <property type="entry name" value="Aldolase class I"/>
    <property type="match status" value="1"/>
</dbReference>
<dbReference type="SFLD" id="SFLDS00029">
    <property type="entry name" value="Radical_SAM"/>
    <property type="match status" value="1"/>
</dbReference>
<evidence type="ECO:0000256" key="5">
    <source>
        <dbReference type="ARBA" id="ARBA00023014"/>
    </source>
</evidence>